<evidence type="ECO:0000313" key="2">
    <source>
        <dbReference type="EMBL" id="KAJ8943399.1"/>
    </source>
</evidence>
<accession>A0AAV8XXF3</accession>
<protein>
    <submittedName>
        <fullName evidence="2">Uncharacterized protein</fullName>
    </submittedName>
</protein>
<comment type="caution">
    <text evidence="2">The sequence shown here is derived from an EMBL/GenBank/DDBJ whole genome shotgun (WGS) entry which is preliminary data.</text>
</comment>
<dbReference type="EMBL" id="JANEYF010002681">
    <property type="protein sequence ID" value="KAJ8943399.1"/>
    <property type="molecule type" value="Genomic_DNA"/>
</dbReference>
<dbReference type="Proteomes" id="UP001162156">
    <property type="component" value="Unassembled WGS sequence"/>
</dbReference>
<evidence type="ECO:0000256" key="1">
    <source>
        <dbReference type="SAM" id="SignalP"/>
    </source>
</evidence>
<name>A0AAV8XXF3_9CUCU</name>
<evidence type="ECO:0000313" key="3">
    <source>
        <dbReference type="Proteomes" id="UP001162156"/>
    </source>
</evidence>
<keyword evidence="3" id="KW-1185">Reference proteome</keyword>
<organism evidence="2 3">
    <name type="scientific">Rhamnusium bicolor</name>
    <dbReference type="NCBI Taxonomy" id="1586634"/>
    <lineage>
        <taxon>Eukaryota</taxon>
        <taxon>Metazoa</taxon>
        <taxon>Ecdysozoa</taxon>
        <taxon>Arthropoda</taxon>
        <taxon>Hexapoda</taxon>
        <taxon>Insecta</taxon>
        <taxon>Pterygota</taxon>
        <taxon>Neoptera</taxon>
        <taxon>Endopterygota</taxon>
        <taxon>Coleoptera</taxon>
        <taxon>Polyphaga</taxon>
        <taxon>Cucujiformia</taxon>
        <taxon>Chrysomeloidea</taxon>
        <taxon>Cerambycidae</taxon>
        <taxon>Lepturinae</taxon>
        <taxon>Rhagiini</taxon>
        <taxon>Rhamnusium</taxon>
    </lineage>
</organism>
<reference evidence="2" key="1">
    <citation type="journal article" date="2023" name="Insect Mol. Biol.">
        <title>Genome sequencing provides insights into the evolution of gene families encoding plant cell wall-degrading enzymes in longhorned beetles.</title>
        <authorList>
            <person name="Shin N.R."/>
            <person name="Okamura Y."/>
            <person name="Kirsch R."/>
            <person name="Pauchet Y."/>
        </authorList>
    </citation>
    <scope>NUCLEOTIDE SEQUENCE</scope>
    <source>
        <strain evidence="2">RBIC_L_NR</strain>
    </source>
</reference>
<feature type="chain" id="PRO_5043608691" evidence="1">
    <location>
        <begin position="19"/>
        <end position="106"/>
    </location>
</feature>
<keyword evidence="1" id="KW-0732">Signal</keyword>
<feature type="signal peptide" evidence="1">
    <location>
        <begin position="1"/>
        <end position="18"/>
    </location>
</feature>
<dbReference type="AlphaFoldDB" id="A0AAV8XXF3"/>
<proteinExistence type="predicted"/>
<gene>
    <name evidence="2" type="ORF">NQ314_009768</name>
</gene>
<sequence length="106" mass="10489">MNSFVFCALFAFFAAANAGIVAPTAGILQGPSSRTTLVGPEGSVISSVSPGGQVVSEQIPGVAAYSAPVLATSPVVYSAPAVAAYGAPGVIAANSFFFLKIFNCTG</sequence>